<name>K1JV45_9BURK</name>
<protein>
    <recommendedName>
        <fullName evidence="9">Tetrahaem cytochrome domain-containing protein</fullName>
    </recommendedName>
</protein>
<evidence type="ECO:0000256" key="8">
    <source>
        <dbReference type="SAM" id="SignalP"/>
    </source>
</evidence>
<evidence type="ECO:0000256" key="3">
    <source>
        <dbReference type="ARBA" id="ARBA00022448"/>
    </source>
</evidence>
<evidence type="ECO:0000256" key="5">
    <source>
        <dbReference type="ARBA" id="ARBA00022723"/>
    </source>
</evidence>
<dbReference type="Gene3D" id="1.10.1130.10">
    <property type="entry name" value="Flavocytochrome C3, Chain A"/>
    <property type="match status" value="1"/>
</dbReference>
<keyword evidence="7" id="KW-0408">Iron</keyword>
<dbReference type="AlphaFoldDB" id="K1JV45"/>
<dbReference type="GO" id="GO:0046872">
    <property type="term" value="F:metal ion binding"/>
    <property type="evidence" value="ECO:0007669"/>
    <property type="project" value="UniProtKB-KW"/>
</dbReference>
<evidence type="ECO:0000256" key="4">
    <source>
        <dbReference type="ARBA" id="ARBA00022617"/>
    </source>
</evidence>
<sequence>MLKTKLFAAAMLAAALGLSTTANAGPAELKPHHKALGDCALCHTQENAVAGNAFVVPDNKACLACHGSWQDLAEKTKPTDPHEPNPHKSHHYGENMSCTACHAEHKESRVICNDCHAFPFKPMK</sequence>
<keyword evidence="3" id="KW-0813">Transport</keyword>
<gene>
    <name evidence="10" type="ORF">HMPREF9465_00845</name>
</gene>
<dbReference type="Pfam" id="PF14537">
    <property type="entry name" value="Cytochrom_c3_2"/>
    <property type="match status" value="1"/>
</dbReference>
<evidence type="ECO:0000256" key="1">
    <source>
        <dbReference type="ARBA" id="ARBA00001926"/>
    </source>
</evidence>
<keyword evidence="11" id="KW-1185">Reference proteome</keyword>
<evidence type="ECO:0000256" key="2">
    <source>
        <dbReference type="ARBA" id="ARBA00004196"/>
    </source>
</evidence>
<evidence type="ECO:0000313" key="11">
    <source>
        <dbReference type="Proteomes" id="UP000005835"/>
    </source>
</evidence>
<dbReference type="EMBL" id="ADMG01000020">
    <property type="protein sequence ID" value="EKB31577.1"/>
    <property type="molecule type" value="Genomic_DNA"/>
</dbReference>
<dbReference type="PATRIC" id="fig|742823.3.peg.853"/>
<feature type="signal peptide" evidence="8">
    <location>
        <begin position="1"/>
        <end position="24"/>
    </location>
</feature>
<dbReference type="STRING" id="742823.HMPREF9465_00845"/>
<evidence type="ECO:0000259" key="9">
    <source>
        <dbReference type="Pfam" id="PF14537"/>
    </source>
</evidence>
<comment type="subcellular location">
    <subcellularLocation>
        <location evidence="2">Cell envelope</location>
    </subcellularLocation>
</comment>
<keyword evidence="6" id="KW-0249">Electron transport</keyword>
<dbReference type="eggNOG" id="COG1053">
    <property type="taxonomic scope" value="Bacteria"/>
</dbReference>
<dbReference type="RefSeq" id="WP_005434463.1">
    <property type="nucleotide sequence ID" value="NZ_JH815515.1"/>
</dbReference>
<comment type="caution">
    <text evidence="10">The sequence shown here is derived from an EMBL/GenBank/DDBJ whole genome shotgun (WGS) entry which is preliminary data.</text>
</comment>
<dbReference type="GO" id="GO:0030313">
    <property type="term" value="C:cell envelope"/>
    <property type="evidence" value="ECO:0007669"/>
    <property type="project" value="UniProtKB-SubCell"/>
</dbReference>
<reference evidence="10 11" key="1">
    <citation type="submission" date="2012-05" db="EMBL/GenBank/DDBJ databases">
        <title>The Genome Sequence of Sutterella wadsworthensis 2_1_59BFAA.</title>
        <authorList>
            <consortium name="The Broad Institute Genome Sequencing Platform"/>
            <person name="Earl A."/>
            <person name="Ward D."/>
            <person name="Feldgarden M."/>
            <person name="Gevers D."/>
            <person name="Daigneault M."/>
            <person name="Strauss J."/>
            <person name="Allen-Vercoe E."/>
            <person name="Walker B."/>
            <person name="Young S.K."/>
            <person name="Zeng Q."/>
            <person name="Gargeya S."/>
            <person name="Fitzgerald M."/>
            <person name="Haas B."/>
            <person name="Abouelleil A."/>
            <person name="Alvarado L."/>
            <person name="Arachchi H.M."/>
            <person name="Berlin A.M."/>
            <person name="Chapman S.B."/>
            <person name="Goldberg J."/>
            <person name="Griggs A."/>
            <person name="Gujja S."/>
            <person name="Hansen M."/>
            <person name="Howarth C."/>
            <person name="Imamovic A."/>
            <person name="Larimer J."/>
            <person name="McCowen C."/>
            <person name="Montmayeur A."/>
            <person name="Murphy C."/>
            <person name="Neiman D."/>
            <person name="Pearson M."/>
            <person name="Priest M."/>
            <person name="Roberts A."/>
            <person name="Saif S."/>
            <person name="Shea T."/>
            <person name="Sisk P."/>
            <person name="Sykes S."/>
            <person name="Wortman J."/>
            <person name="Nusbaum C."/>
            <person name="Birren B."/>
        </authorList>
    </citation>
    <scope>NUCLEOTIDE SEQUENCE [LARGE SCALE GENOMIC DNA]</scope>
    <source>
        <strain evidence="10 11">2_1_59BFAA</strain>
    </source>
</reference>
<evidence type="ECO:0000313" key="10">
    <source>
        <dbReference type="EMBL" id="EKB31577.1"/>
    </source>
</evidence>
<dbReference type="InterPro" id="IPR012286">
    <property type="entry name" value="Tetrahaem_cytochrome"/>
</dbReference>
<organism evidence="10 11">
    <name type="scientific">Sutterella wadsworthensis 2_1_59BFAA</name>
    <dbReference type="NCBI Taxonomy" id="742823"/>
    <lineage>
        <taxon>Bacteria</taxon>
        <taxon>Pseudomonadati</taxon>
        <taxon>Pseudomonadota</taxon>
        <taxon>Betaproteobacteria</taxon>
        <taxon>Burkholderiales</taxon>
        <taxon>Sutterellaceae</taxon>
        <taxon>Sutterella</taxon>
    </lineage>
</organism>
<dbReference type="Proteomes" id="UP000005835">
    <property type="component" value="Unassembled WGS sequence"/>
</dbReference>
<dbReference type="InterPro" id="IPR036280">
    <property type="entry name" value="Multihaem_cyt_sf"/>
</dbReference>
<keyword evidence="4" id="KW-0349">Heme</keyword>
<accession>K1JV45</accession>
<dbReference type="OrthoDB" id="9153838at2"/>
<feature type="chain" id="PRO_5003846583" description="Tetrahaem cytochrome domain-containing protein" evidence="8">
    <location>
        <begin position="25"/>
        <end position="124"/>
    </location>
</feature>
<keyword evidence="8" id="KW-0732">Signal</keyword>
<evidence type="ECO:0000256" key="6">
    <source>
        <dbReference type="ARBA" id="ARBA00022982"/>
    </source>
</evidence>
<dbReference type="SUPFAM" id="SSF48695">
    <property type="entry name" value="Multiheme cytochromes"/>
    <property type="match status" value="1"/>
</dbReference>
<evidence type="ECO:0000256" key="7">
    <source>
        <dbReference type="ARBA" id="ARBA00023004"/>
    </source>
</evidence>
<comment type="cofactor">
    <cofactor evidence="1">
        <name>heme c</name>
        <dbReference type="ChEBI" id="CHEBI:61717"/>
    </cofactor>
</comment>
<dbReference type="HOGENOM" id="CLU_136713_1_1_4"/>
<keyword evidence="5" id="KW-0479">Metal-binding</keyword>
<feature type="domain" description="Tetrahaem cytochrome" evidence="9">
    <location>
        <begin position="32"/>
        <end position="116"/>
    </location>
</feature>
<proteinExistence type="predicted"/>